<keyword evidence="3" id="KW-1185">Reference proteome</keyword>
<sequence length="237" mass="24899">MKTSPFLFAACALAPFMASALAAPLFDPTGFELRETQPFSISVQPTATLASAHNPAYHLVPGGITLSSAARKPTAYHARQSRTELSESHLWRVQDAPAAFSTALHIDQFPKSGQIVLAELGPDNDNAPLLRLVVDGDRVVLRGMIDNAPANGVAVGTIDATHQAHIALQTQADGQVTTLVNGTQSQLHLTRQALSIPVVFRTGAHVVEDIGTTPDTVTVTLTGLSASHGTVGSSLRT</sequence>
<dbReference type="EMBL" id="BMCH01000005">
    <property type="protein sequence ID" value="GGC35197.1"/>
    <property type="molecule type" value="Genomic_DNA"/>
</dbReference>
<dbReference type="Proteomes" id="UP000637769">
    <property type="component" value="Unassembled WGS sequence"/>
</dbReference>
<proteinExistence type="predicted"/>
<evidence type="ECO:0000256" key="1">
    <source>
        <dbReference type="SAM" id="SignalP"/>
    </source>
</evidence>
<feature type="chain" id="PRO_5046415789" description="Alginate biosynthesis protein AlgF" evidence="1">
    <location>
        <begin position="23"/>
        <end position="237"/>
    </location>
</feature>
<dbReference type="SUPFAM" id="SSF49899">
    <property type="entry name" value="Concanavalin A-like lectins/glucanases"/>
    <property type="match status" value="1"/>
</dbReference>
<gene>
    <name evidence="2" type="ORF">GCM10007207_20890</name>
</gene>
<comment type="caution">
    <text evidence="2">The sequence shown here is derived from an EMBL/GenBank/DDBJ whole genome shotgun (WGS) entry which is preliminary data.</text>
</comment>
<reference evidence="3" key="1">
    <citation type="journal article" date="2019" name="Int. J. Syst. Evol. Microbiol.">
        <title>The Global Catalogue of Microorganisms (GCM) 10K type strain sequencing project: providing services to taxonomists for standard genome sequencing and annotation.</title>
        <authorList>
            <consortium name="The Broad Institute Genomics Platform"/>
            <consortium name="The Broad Institute Genome Sequencing Center for Infectious Disease"/>
            <person name="Wu L."/>
            <person name="Ma J."/>
        </authorList>
    </citation>
    <scope>NUCLEOTIDE SEQUENCE [LARGE SCALE GENOMIC DNA]</scope>
    <source>
        <strain evidence="3">CCM 7132</strain>
    </source>
</reference>
<name>A0ABQ1M6E8_9PROT</name>
<evidence type="ECO:0000313" key="2">
    <source>
        <dbReference type="EMBL" id="GGC35197.1"/>
    </source>
</evidence>
<dbReference type="RefSeq" id="WP_188426719.1">
    <property type="nucleotide sequence ID" value="NZ_BMCH01000005.1"/>
</dbReference>
<organism evidence="2 3">
    <name type="scientific">Asaia siamensis</name>
    <dbReference type="NCBI Taxonomy" id="110479"/>
    <lineage>
        <taxon>Bacteria</taxon>
        <taxon>Pseudomonadati</taxon>
        <taxon>Pseudomonadota</taxon>
        <taxon>Alphaproteobacteria</taxon>
        <taxon>Acetobacterales</taxon>
        <taxon>Acetobacteraceae</taxon>
        <taxon>Asaia</taxon>
    </lineage>
</organism>
<protein>
    <recommendedName>
        <fullName evidence="4">Alginate biosynthesis protein AlgF</fullName>
    </recommendedName>
</protein>
<dbReference type="Gene3D" id="2.60.120.200">
    <property type="match status" value="1"/>
</dbReference>
<keyword evidence="1" id="KW-0732">Signal</keyword>
<dbReference type="InterPro" id="IPR013320">
    <property type="entry name" value="ConA-like_dom_sf"/>
</dbReference>
<evidence type="ECO:0008006" key="4">
    <source>
        <dbReference type="Google" id="ProtNLM"/>
    </source>
</evidence>
<evidence type="ECO:0000313" key="3">
    <source>
        <dbReference type="Proteomes" id="UP000637769"/>
    </source>
</evidence>
<feature type="signal peptide" evidence="1">
    <location>
        <begin position="1"/>
        <end position="22"/>
    </location>
</feature>
<accession>A0ABQ1M6E8</accession>